<evidence type="ECO:0000313" key="6">
    <source>
        <dbReference type="Proteomes" id="UP000218711"/>
    </source>
</evidence>
<keyword evidence="2 4" id="KW-0464">Manganese</keyword>
<name>A0A2A5SP06_LACLC</name>
<dbReference type="UniPathway" id="UPA00138"/>
<dbReference type="GO" id="GO:0006094">
    <property type="term" value="P:gluconeogenesis"/>
    <property type="evidence" value="ECO:0007669"/>
    <property type="project" value="UniProtKB-UniRule"/>
</dbReference>
<dbReference type="Pfam" id="PF06874">
    <property type="entry name" value="FBPase_2"/>
    <property type="match status" value="1"/>
</dbReference>
<keyword evidence="3 4" id="KW-0119">Carbohydrate metabolism</keyword>
<comment type="caution">
    <text evidence="5">The sequence shown here is derived from an EMBL/GenBank/DDBJ whole genome shotgun (WGS) entry which is preliminary data.</text>
</comment>
<dbReference type="InterPro" id="IPR029052">
    <property type="entry name" value="Metallo-depent_PP-like"/>
</dbReference>
<evidence type="ECO:0000313" key="5">
    <source>
        <dbReference type="EMBL" id="PCS15434.1"/>
    </source>
</evidence>
<evidence type="ECO:0000256" key="2">
    <source>
        <dbReference type="ARBA" id="ARBA00023211"/>
    </source>
</evidence>
<proteinExistence type="inferred from homology"/>
<dbReference type="EC" id="3.1.3.11" evidence="4"/>
<comment type="catalytic activity">
    <reaction evidence="4">
        <text>beta-D-fructose 1,6-bisphosphate + H2O = beta-D-fructose 6-phosphate + phosphate</text>
        <dbReference type="Rhea" id="RHEA:11064"/>
        <dbReference type="ChEBI" id="CHEBI:15377"/>
        <dbReference type="ChEBI" id="CHEBI:32966"/>
        <dbReference type="ChEBI" id="CHEBI:43474"/>
        <dbReference type="ChEBI" id="CHEBI:57634"/>
        <dbReference type="EC" id="3.1.3.11"/>
    </reaction>
</comment>
<comment type="pathway">
    <text evidence="4">Carbohydrate biosynthesis; gluconeogenesis.</text>
</comment>
<evidence type="ECO:0000256" key="3">
    <source>
        <dbReference type="ARBA" id="ARBA00023277"/>
    </source>
</evidence>
<dbReference type="HAMAP" id="MF_01854">
    <property type="entry name" value="FBPase_class3"/>
    <property type="match status" value="1"/>
</dbReference>
<keyword evidence="1 4" id="KW-0378">Hydrolase</keyword>
<dbReference type="Gene3D" id="3.60.21.10">
    <property type="match status" value="2"/>
</dbReference>
<reference evidence="5 6" key="1">
    <citation type="submission" date="2014-12" db="EMBL/GenBank/DDBJ databases">
        <title>Draft genome sequences of 10 type strains of Lactococcus.</title>
        <authorList>
            <person name="Sun Z."/>
            <person name="Zhong Z."/>
            <person name="Liu W."/>
            <person name="Zhang W."/>
            <person name="Zhang H."/>
        </authorList>
    </citation>
    <scope>NUCLEOTIDE SEQUENCE [LARGE SCALE GENOMIC DNA]</scope>
    <source>
        <strain evidence="5 6">DSM 21502</strain>
    </source>
</reference>
<dbReference type="SUPFAM" id="SSF56300">
    <property type="entry name" value="Metallo-dependent phosphatases"/>
    <property type="match status" value="1"/>
</dbReference>
<organism evidence="5 6">
    <name type="scientific">Lactococcus cremoris subsp. tructae</name>
    <dbReference type="NCBI Taxonomy" id="542833"/>
    <lineage>
        <taxon>Bacteria</taxon>
        <taxon>Bacillati</taxon>
        <taxon>Bacillota</taxon>
        <taxon>Bacilli</taxon>
        <taxon>Lactobacillales</taxon>
        <taxon>Streptococcaceae</taxon>
        <taxon>Lactococcus</taxon>
    </lineage>
</organism>
<dbReference type="Proteomes" id="UP000218711">
    <property type="component" value="Unassembled WGS sequence"/>
</dbReference>
<gene>
    <name evidence="4" type="primary">fbp</name>
    <name evidence="5" type="ORF">RU92_GL001667</name>
</gene>
<accession>A0A2A5SP06</accession>
<sequence>MKSSLPIVIKPPNNRILFEGYFSSKIKSKTNSTILNTSIPCYNRPIKISSGKKTSMQENKYLSLLAEKYETKDKVASELINLEAILNLPKGTELYISDIHAEYKAFNHIIRTGAGNIKEKIDAIFGDEDPEEMDRLAMLIAYPTDMLQRKPKDLEAANDWSSQTIHRLIKLLRFLGTKYSRSKVRKAVHEDFRYFTEELMLSLETNQSEKADYYQQIIKRLIELNQADKFIRSLCMTIQQLTVDHLHVVGDVFDRGAGADKVMDRLIQFHNVDFQWGNHDVLWMGAYAGNMASLATLLRIAVKYNYLYELETAYSLNLRPLFLFAEEHYELNSAFKPTARPDDDLLGVENQARLTKVHQALTVIQFKLEGQIIARRPEFEMGDRNLLEKIDYKHKTITLNDTDYPLENTCFQTVSQYHPNELTESEAYVMAAILSSLQKSEKFQRHMQFLVEKGSAYLVYNRHLLYHGCIPLKKDGTFLSMSIGGTLYSGRPLLDKFEEHIRRGIRHTEIYDDYSTDLMWYAWAGKCSPLFSRSSMTTFERYFISDKTTHKEGENPYFAYREKPEIMDMILAEFGLNDPQSVVINGHTPVKVASGESPIKANGKLMVIDGGMSKAYQKTTGIAGYSLLNDSYGFKIVTHAPFTSIEEILAKGTGNESLTNFLEEKPKRRLIKDTTIGDNLRADIMDLTALMAYMP</sequence>
<evidence type="ECO:0000256" key="4">
    <source>
        <dbReference type="HAMAP-Rule" id="MF_01854"/>
    </source>
</evidence>
<evidence type="ECO:0000256" key="1">
    <source>
        <dbReference type="ARBA" id="ARBA00022801"/>
    </source>
</evidence>
<comment type="similarity">
    <text evidence="4">Belongs to the FBPase class 3 family.</text>
</comment>
<dbReference type="EMBL" id="JXKC01000023">
    <property type="protein sequence ID" value="PCS15434.1"/>
    <property type="molecule type" value="Genomic_DNA"/>
</dbReference>
<comment type="cofactor">
    <cofactor evidence="4">
        <name>Mn(2+)</name>
        <dbReference type="ChEBI" id="CHEBI:29035"/>
    </cofactor>
</comment>
<protein>
    <recommendedName>
        <fullName evidence="4">Fructose-1,6-bisphosphatase class 3</fullName>
        <shortName evidence="4">FBPase class 3</shortName>
        <ecNumber evidence="4">3.1.3.11</ecNumber>
    </recommendedName>
    <alternativeName>
        <fullName evidence="4">D-fructose-1,6-bisphosphate 1-phosphohydrolase class 3</fullName>
    </alternativeName>
</protein>
<dbReference type="PIRSF" id="PIRSF000906">
    <property type="entry name" value="FBPtase_Bacill"/>
    <property type="match status" value="1"/>
</dbReference>
<dbReference type="InterPro" id="IPR009164">
    <property type="entry name" value="FBPtase_class3"/>
</dbReference>
<dbReference type="AlphaFoldDB" id="A0A2A5SP06"/>
<dbReference type="GO" id="GO:0042132">
    <property type="term" value="F:fructose 1,6-bisphosphate 1-phosphatase activity"/>
    <property type="evidence" value="ECO:0007669"/>
    <property type="project" value="UniProtKB-UniRule"/>
</dbReference>